<dbReference type="SUPFAM" id="SSF52402">
    <property type="entry name" value="Adenine nucleotide alpha hydrolases-like"/>
    <property type="match status" value="1"/>
</dbReference>
<dbReference type="Gene3D" id="3.40.50.620">
    <property type="entry name" value="HUPs"/>
    <property type="match status" value="1"/>
</dbReference>
<keyword evidence="7" id="KW-1185">Reference proteome</keyword>
<dbReference type="SUPFAM" id="SSF52777">
    <property type="entry name" value="CoA-dependent acyltransferases"/>
    <property type="match status" value="4"/>
</dbReference>
<dbReference type="Gene3D" id="3.40.50.12780">
    <property type="entry name" value="N-terminal domain of ligase-like"/>
    <property type="match status" value="1"/>
</dbReference>
<dbReference type="PROSITE" id="PS50075">
    <property type="entry name" value="CARRIER"/>
    <property type="match status" value="1"/>
</dbReference>
<dbReference type="SMART" id="SM00823">
    <property type="entry name" value="PKS_PP"/>
    <property type="match status" value="1"/>
</dbReference>
<accession>A0A518F188</accession>
<evidence type="ECO:0000259" key="5">
    <source>
        <dbReference type="PROSITE" id="PS50075"/>
    </source>
</evidence>
<dbReference type="InterPro" id="IPR020806">
    <property type="entry name" value="PKS_PP-bd"/>
</dbReference>
<dbReference type="GO" id="GO:0044550">
    <property type="term" value="P:secondary metabolite biosynthetic process"/>
    <property type="evidence" value="ECO:0007669"/>
    <property type="project" value="TreeGrafter"/>
</dbReference>
<dbReference type="Gene3D" id="1.10.1200.10">
    <property type="entry name" value="ACP-like"/>
    <property type="match status" value="1"/>
</dbReference>
<dbReference type="CDD" id="cd05930">
    <property type="entry name" value="A_NRPS"/>
    <property type="match status" value="1"/>
</dbReference>
<dbReference type="InterPro" id="IPR009081">
    <property type="entry name" value="PP-bd_ACP"/>
</dbReference>
<dbReference type="SUPFAM" id="SSF47336">
    <property type="entry name" value="ACP-like"/>
    <property type="match status" value="1"/>
</dbReference>
<dbReference type="InterPro" id="IPR023213">
    <property type="entry name" value="CAT-like_dom_sf"/>
</dbReference>
<dbReference type="EMBL" id="CP036434">
    <property type="protein sequence ID" value="QDV10112.1"/>
    <property type="molecule type" value="Genomic_DNA"/>
</dbReference>
<dbReference type="InterPro" id="IPR045851">
    <property type="entry name" value="AMP-bd_C_sf"/>
</dbReference>
<dbReference type="Proteomes" id="UP000320390">
    <property type="component" value="Chromosome"/>
</dbReference>
<dbReference type="InterPro" id="IPR042099">
    <property type="entry name" value="ANL_N_sf"/>
</dbReference>
<evidence type="ECO:0000313" key="6">
    <source>
        <dbReference type="EMBL" id="QDV10112.1"/>
    </source>
</evidence>
<name>A0A518F188_9BACT</name>
<dbReference type="OrthoDB" id="9778383at2"/>
<dbReference type="PROSITE" id="PS00455">
    <property type="entry name" value="AMP_BINDING"/>
    <property type="match status" value="1"/>
</dbReference>
<reference evidence="6 7" key="1">
    <citation type="submission" date="2019-02" db="EMBL/GenBank/DDBJ databases">
        <title>Deep-cultivation of Planctomycetes and their phenomic and genomic characterization uncovers novel biology.</title>
        <authorList>
            <person name="Wiegand S."/>
            <person name="Jogler M."/>
            <person name="Boedeker C."/>
            <person name="Pinto D."/>
            <person name="Vollmers J."/>
            <person name="Rivas-Marin E."/>
            <person name="Kohn T."/>
            <person name="Peeters S.H."/>
            <person name="Heuer A."/>
            <person name="Rast P."/>
            <person name="Oberbeckmann S."/>
            <person name="Bunk B."/>
            <person name="Jeske O."/>
            <person name="Meyerdierks A."/>
            <person name="Storesund J.E."/>
            <person name="Kallscheuer N."/>
            <person name="Luecker S."/>
            <person name="Lage O.M."/>
            <person name="Pohl T."/>
            <person name="Merkel B.J."/>
            <person name="Hornburger P."/>
            <person name="Mueller R.-W."/>
            <person name="Bruemmer F."/>
            <person name="Labrenz M."/>
            <person name="Spormann A.M."/>
            <person name="Op den Camp H."/>
            <person name="Overmann J."/>
            <person name="Amann R."/>
            <person name="Jetten M.S.M."/>
            <person name="Mascher T."/>
            <person name="Medema M.H."/>
            <person name="Devos D.P."/>
            <person name="Kaster A.-K."/>
            <person name="Ovreas L."/>
            <person name="Rohde M."/>
            <person name="Galperin M.Y."/>
            <person name="Jogler C."/>
        </authorList>
    </citation>
    <scope>NUCLEOTIDE SEQUENCE [LARGE SCALE GENOMIC DNA]</scope>
    <source>
        <strain evidence="6 7">Poly30</strain>
    </source>
</reference>
<dbReference type="InterPro" id="IPR036736">
    <property type="entry name" value="ACP-like_sf"/>
</dbReference>
<dbReference type="GO" id="GO:0005737">
    <property type="term" value="C:cytoplasm"/>
    <property type="evidence" value="ECO:0007669"/>
    <property type="project" value="TreeGrafter"/>
</dbReference>
<proteinExistence type="predicted"/>
<dbReference type="Pfam" id="PF00550">
    <property type="entry name" value="PP-binding"/>
    <property type="match status" value="1"/>
</dbReference>
<dbReference type="Pfam" id="PF00668">
    <property type="entry name" value="Condensation"/>
    <property type="match status" value="2"/>
</dbReference>
<dbReference type="InterPro" id="IPR001242">
    <property type="entry name" value="Condensation_dom"/>
</dbReference>
<dbReference type="PANTHER" id="PTHR45527">
    <property type="entry name" value="NONRIBOSOMAL PEPTIDE SYNTHETASE"/>
    <property type="match status" value="1"/>
</dbReference>
<keyword evidence="3" id="KW-0597">Phosphoprotein</keyword>
<dbReference type="Gene3D" id="3.30.559.30">
    <property type="entry name" value="Nonribosomal peptide synthetase, condensation domain"/>
    <property type="match status" value="2"/>
</dbReference>
<dbReference type="FunFam" id="1.10.1200.10:FF:000005">
    <property type="entry name" value="Nonribosomal peptide synthetase 1"/>
    <property type="match status" value="1"/>
</dbReference>
<dbReference type="NCBIfam" id="TIGR01733">
    <property type="entry name" value="AA-adenyl-dom"/>
    <property type="match status" value="1"/>
</dbReference>
<dbReference type="GO" id="GO:0003824">
    <property type="term" value="F:catalytic activity"/>
    <property type="evidence" value="ECO:0007669"/>
    <property type="project" value="InterPro"/>
</dbReference>
<dbReference type="GO" id="GO:0043041">
    <property type="term" value="P:amino acid activation for nonribosomal peptide biosynthetic process"/>
    <property type="evidence" value="ECO:0007669"/>
    <property type="project" value="TreeGrafter"/>
</dbReference>
<comment type="cofactor">
    <cofactor evidence="1">
        <name>pantetheine 4'-phosphate</name>
        <dbReference type="ChEBI" id="CHEBI:47942"/>
    </cofactor>
</comment>
<feature type="domain" description="Carrier" evidence="5">
    <location>
        <begin position="1348"/>
        <end position="1422"/>
    </location>
</feature>
<evidence type="ECO:0000256" key="3">
    <source>
        <dbReference type="ARBA" id="ARBA00022553"/>
    </source>
</evidence>
<dbReference type="PANTHER" id="PTHR45527:SF1">
    <property type="entry name" value="FATTY ACID SYNTHASE"/>
    <property type="match status" value="1"/>
</dbReference>
<dbReference type="Gene3D" id="3.30.559.10">
    <property type="entry name" value="Chloramphenicol acetyltransferase-like domain"/>
    <property type="match status" value="2"/>
</dbReference>
<dbReference type="Gene3D" id="3.30.300.30">
    <property type="match status" value="2"/>
</dbReference>
<evidence type="ECO:0000256" key="2">
    <source>
        <dbReference type="ARBA" id="ARBA00022450"/>
    </source>
</evidence>
<feature type="compositionally biased region" description="Low complexity" evidence="4">
    <location>
        <begin position="1874"/>
        <end position="1884"/>
    </location>
</feature>
<dbReference type="InterPro" id="IPR006162">
    <property type="entry name" value="Ppantetheine_attach_site"/>
</dbReference>
<dbReference type="RefSeq" id="WP_145205733.1">
    <property type="nucleotide sequence ID" value="NZ_CP036434.1"/>
</dbReference>
<feature type="region of interest" description="Disordered" evidence="4">
    <location>
        <begin position="1859"/>
        <end position="1894"/>
    </location>
</feature>
<organism evidence="6 7">
    <name type="scientific">Saltatorellus ferox</name>
    <dbReference type="NCBI Taxonomy" id="2528018"/>
    <lineage>
        <taxon>Bacteria</taxon>
        <taxon>Pseudomonadati</taxon>
        <taxon>Planctomycetota</taxon>
        <taxon>Planctomycetia</taxon>
        <taxon>Planctomycetia incertae sedis</taxon>
        <taxon>Saltatorellus</taxon>
    </lineage>
</organism>
<dbReference type="Pfam" id="PF00501">
    <property type="entry name" value="AMP-binding"/>
    <property type="match status" value="1"/>
</dbReference>
<dbReference type="InterPro" id="IPR020845">
    <property type="entry name" value="AMP-binding_CS"/>
</dbReference>
<keyword evidence="2" id="KW-0596">Phosphopantetheine</keyword>
<evidence type="ECO:0000313" key="7">
    <source>
        <dbReference type="Proteomes" id="UP000320390"/>
    </source>
</evidence>
<dbReference type="InterPro" id="IPR000873">
    <property type="entry name" value="AMP-dep_synth/lig_dom"/>
</dbReference>
<evidence type="ECO:0000256" key="1">
    <source>
        <dbReference type="ARBA" id="ARBA00001957"/>
    </source>
</evidence>
<protein>
    <submittedName>
        <fullName evidence="6">Tyrocidine synthase 3</fullName>
    </submittedName>
</protein>
<dbReference type="GO" id="GO:0031177">
    <property type="term" value="F:phosphopantetheine binding"/>
    <property type="evidence" value="ECO:0007669"/>
    <property type="project" value="InterPro"/>
</dbReference>
<gene>
    <name evidence="6" type="primary">tycC</name>
    <name evidence="6" type="ORF">Poly30_56740</name>
</gene>
<feature type="compositionally biased region" description="Acidic residues" evidence="4">
    <location>
        <begin position="1885"/>
        <end position="1894"/>
    </location>
</feature>
<dbReference type="InterPro" id="IPR010071">
    <property type="entry name" value="AA_adenyl_dom"/>
</dbReference>
<sequence length="1894" mass="204911">MPSVPGSPPAAPTNVASRFVAGSVQSRIWAGQELAGDAPLYRMALAFRIRGPLDPALFRRAYAQLVASHGALHTRIETDQVGVTVCRTDQVGSDLEIVQADGDGLADRERGWRRWREERVARPFQREAPLVEAVLVVLGAEDHVWYFAQHHVISDAWSTALGFRYLSEIYSALEQGEAPPTRPERDYRDYLAFERKASATASFERADAYWRAATSGFEGGSASLYGHRGGSQRRSTRTERISLRLGADRSRRVRELGVTPPFRALTEDLSRFQVFAVALFALLRRIGEDAPGLALLAPVHNRSTRAFKETLGVFIEVLPLMIAPEPTDTFADLAQRVQVAMRGLVAHALPGISGRVPAVPGAEAVLNYIPASFERGFAGRPVETEWLHPGHGDPEHALRLQVHDFDGSGEFVLDFDVHCDVFGASERAAIVRHFTVLLDALLENTGCPVDSVELLGSAEVRARAERLDRVAAAAPAASAIERIGRAMRAHPDAVALRFGERTWTYTELDALATGFAAALAARGVRRGDLVGLSLSRSHELLALMLAALRLGAAYLPLDAKLPGARLRQTLERARPRLTVLDSSQKLTFAGSEAVLLPDLYSEPNEGEETLAEVAPEPSDRAYVIFTSGSTGVPKGVEISYGALDHYLRFALARYTDGQPTTFPFFSPPSVDLSVTSIFVPLASGGTVEIYPESEDERDLTVFDVIDEDRCDVVKLTPAHLALLVQRGPITASRLRALVIGGEDLKRALARRVQDELGASVALYNEYGPTEATVGCMIQRFDLEDTAGESVPIGLPIDGVRLHVVNRLDQPVPDGVAGELLIGGDGLASGYLGDPEATAARFVPDPVLGNGDLVYRTGDLVRISPASGALTFLGRRDDQVKIRGVRIELGEVEAALLALPGVEACVVTAAESESRGTDRTALQLEGDPRWSGVTHCVRCGLASNHPEARIAESPEGICAVCLEFDTYREAAQSYFRSEAELRERLDRGRALARRNGSEFDCLALLSGGKDSTYALYQLVELGYRPLVFSLDNGYIAEGAKANIRRVVEHLGLELVFQGTGSNSSMNAIFSDSLDRFSNVCQGCFKTIYTLATNLARSRGIRTIVTGLSRGQIFETRLAPIFRSGIVDPADVERFVIDARKTYHRVDDAVARHLDVSAFEGDEVFEEIEFVDFYRYWDVPLSEVLGFIAERAAWRRPEDTGRSTNCLINDVGIAVHKRERGFHNYALPYSWDVRLGHKTRDECLDELDDDIDEERVQRILREIGADRTGGGLTDERRLVAYYVPTAGQGADSTGALRSGLANVLPESMIPQVFVALDALPMTAAGKVDRAKLPALAEGARVGADRAGHVAPRTDLEKTLAEIWSGVLHVEKVGVHDHFLELGGDSILGIQMVARARAAGWAIAPRDVFTHPTIAGLALVARASRGDGAEGNARQDTPLGEVPLTPMQAFGLRTHAADPGMFGMSIVLASAEDSPIDAEALREALAVVADHHDALRTQFVAARGGRPGEWLQEVLHPGAAGPPWLEVHGNGGDLVELEAALHRSFDLATGRLLAASIVRAAAGEPERLILAVHHLVMDAVSWEPLLTDLDAAYDAALRGVAATLPAKTAPWRSWSRYLRDADRAGAFEPLASRWIDPGKGPAVDHGLVREELEIRRVLSADASACAREIGAGDALLAAFAWALPGPDGASHVAIDVESHGRAELPIHEPPPDVSRTVGWFTALSPVTLPRPATPMESLDDVREHRRRIDGAEAAFGYLFPMRVPGTDRGGRGGADALFNFLGAHGAAVSFVPMGERARLRSVRGVRLVRSGDARRSHRFDLHGIEGPSGAFELAVRFRESAETSADMEDLLARMEEALLAMGDTPAPNGPPAGVSASLRSGLGLSQGDLDDLMEEYG</sequence>
<evidence type="ECO:0000256" key="4">
    <source>
        <dbReference type="SAM" id="MobiDB-lite"/>
    </source>
</evidence>
<dbReference type="PROSITE" id="PS00012">
    <property type="entry name" value="PHOSPHOPANTETHEINE"/>
    <property type="match status" value="1"/>
</dbReference>
<dbReference type="SUPFAM" id="SSF56801">
    <property type="entry name" value="Acetyl-CoA synthetase-like"/>
    <property type="match status" value="2"/>
</dbReference>
<dbReference type="InterPro" id="IPR014729">
    <property type="entry name" value="Rossmann-like_a/b/a_fold"/>
</dbReference>